<keyword evidence="3" id="KW-1185">Reference proteome</keyword>
<dbReference type="Proteomes" id="UP000185544">
    <property type="component" value="Chromosome"/>
</dbReference>
<evidence type="ECO:0000313" key="3">
    <source>
        <dbReference type="Proteomes" id="UP000185544"/>
    </source>
</evidence>
<protein>
    <submittedName>
        <fullName evidence="2">Uncharacterized protein</fullName>
    </submittedName>
</protein>
<dbReference type="RefSeq" id="WP_075276924.1">
    <property type="nucleotide sequence ID" value="NZ_CP016908.1"/>
</dbReference>
<feature type="region of interest" description="Disordered" evidence="1">
    <location>
        <begin position="1"/>
        <end position="28"/>
    </location>
</feature>
<dbReference type="KEGG" id="pabo:BCY86_05850"/>
<evidence type="ECO:0000313" key="2">
    <source>
        <dbReference type="EMBL" id="APS00260.1"/>
    </source>
</evidence>
<organism evidence="2 3">
    <name type="scientific">Pajaroellobacter abortibovis</name>
    <dbReference type="NCBI Taxonomy" id="1882918"/>
    <lineage>
        <taxon>Bacteria</taxon>
        <taxon>Pseudomonadati</taxon>
        <taxon>Myxococcota</taxon>
        <taxon>Polyangia</taxon>
        <taxon>Polyangiales</taxon>
        <taxon>Polyangiaceae</taxon>
    </lineage>
</organism>
<reference evidence="2 3" key="1">
    <citation type="submission" date="2016-08" db="EMBL/GenBank/DDBJ databases">
        <title>Identification and validation of antigenic proteins from Pajaroellobacter abortibovis using de-novo genome sequence assembly and reverse vaccinology.</title>
        <authorList>
            <person name="Welly B.T."/>
            <person name="Miller M.R."/>
            <person name="Stott J.L."/>
            <person name="Blanchard M.T."/>
            <person name="Islas-Trejo A.D."/>
            <person name="O'Rourke S.M."/>
            <person name="Young A.E."/>
            <person name="Medrano J.F."/>
            <person name="Van Eenennaam A.L."/>
        </authorList>
    </citation>
    <scope>NUCLEOTIDE SEQUENCE [LARGE SCALE GENOMIC DNA]</scope>
    <source>
        <strain evidence="2 3">BTF92-0548A/99-0131</strain>
    </source>
</reference>
<dbReference type="AlphaFoldDB" id="A0A1L6MXM9"/>
<accession>A0A1L6MXM9</accession>
<dbReference type="STRING" id="1882918.BCY86_05850"/>
<proteinExistence type="predicted"/>
<name>A0A1L6MXM9_9BACT</name>
<dbReference type="EMBL" id="CP016908">
    <property type="protein sequence ID" value="APS00260.1"/>
    <property type="molecule type" value="Genomic_DNA"/>
</dbReference>
<evidence type="ECO:0000256" key="1">
    <source>
        <dbReference type="SAM" id="MobiDB-lite"/>
    </source>
</evidence>
<gene>
    <name evidence="2" type="ORF">BCY86_05850</name>
</gene>
<sequence>MKRVSRIPSKRVAPSVESKTDSTRRFPSRHEVLLRLGKTAGMVAGGTLIGRLMEKGGKGVKPSLERRVRDYRVKSPQQKPVQLAIARRGIGLPVSIEDLVQRAIDALGGMHQFVSRGDIVVIKPNIG</sequence>
<feature type="compositionally biased region" description="Basic and acidic residues" evidence="1">
    <location>
        <begin position="18"/>
        <end position="28"/>
    </location>
</feature>